<sequence length="104" mass="12167">MKNCHKYTFSSCKKAQKSVKVPYATIHVKMWDYFPYNQLVLCLKSINTRNSHKMLPPTSIFPSKALDQQLHEKTTKFDVVRKSLIVLDTSAIRVCCLQYRIQRS</sequence>
<name>A0A7C8YIJ3_OPUST</name>
<dbReference type="EMBL" id="GISG01024369">
    <property type="protein sequence ID" value="MBA4619276.1"/>
    <property type="molecule type" value="Transcribed_RNA"/>
</dbReference>
<evidence type="ECO:0000313" key="1">
    <source>
        <dbReference type="EMBL" id="MBA4619276.1"/>
    </source>
</evidence>
<accession>A0A7C8YIJ3</accession>
<reference evidence="1" key="2">
    <citation type="submission" date="2020-07" db="EMBL/GenBank/DDBJ databases">
        <authorList>
            <person name="Vera ALvarez R."/>
            <person name="Arias-Moreno D.M."/>
            <person name="Jimenez-Jacinto V."/>
            <person name="Jimenez-Bremont J.F."/>
            <person name="Swaminathan K."/>
            <person name="Moose S.P."/>
            <person name="Guerrero-Gonzalez M.L."/>
            <person name="Marino-Ramirez L."/>
            <person name="Landsman D."/>
            <person name="Rodriguez-Kessler M."/>
            <person name="Delgado-Sanchez P."/>
        </authorList>
    </citation>
    <scope>NUCLEOTIDE SEQUENCE</scope>
    <source>
        <tissue evidence="1">Cladode</tissue>
    </source>
</reference>
<reference evidence="1" key="1">
    <citation type="journal article" date="2013" name="J. Plant Res.">
        <title>Effect of fungi and light on seed germination of three Opuntia species from semiarid lands of central Mexico.</title>
        <authorList>
            <person name="Delgado-Sanchez P."/>
            <person name="Jimenez-Bremont J.F."/>
            <person name="Guerrero-Gonzalez Mde L."/>
            <person name="Flores J."/>
        </authorList>
    </citation>
    <scope>NUCLEOTIDE SEQUENCE</scope>
    <source>
        <tissue evidence="1">Cladode</tissue>
    </source>
</reference>
<proteinExistence type="predicted"/>
<organism evidence="1">
    <name type="scientific">Opuntia streptacantha</name>
    <name type="common">Prickly pear cactus</name>
    <name type="synonym">Opuntia cardona</name>
    <dbReference type="NCBI Taxonomy" id="393608"/>
    <lineage>
        <taxon>Eukaryota</taxon>
        <taxon>Viridiplantae</taxon>
        <taxon>Streptophyta</taxon>
        <taxon>Embryophyta</taxon>
        <taxon>Tracheophyta</taxon>
        <taxon>Spermatophyta</taxon>
        <taxon>Magnoliopsida</taxon>
        <taxon>eudicotyledons</taxon>
        <taxon>Gunneridae</taxon>
        <taxon>Pentapetalae</taxon>
        <taxon>Caryophyllales</taxon>
        <taxon>Cactineae</taxon>
        <taxon>Cactaceae</taxon>
        <taxon>Opuntioideae</taxon>
        <taxon>Opuntia</taxon>
    </lineage>
</organism>
<dbReference type="AlphaFoldDB" id="A0A7C8YIJ3"/>
<protein>
    <submittedName>
        <fullName evidence="1">Uncharacterized protein</fullName>
    </submittedName>
</protein>